<reference evidence="19" key="1">
    <citation type="submission" date="2020-02" db="EMBL/GenBank/DDBJ databases">
        <authorList>
            <person name="Scholz U."/>
            <person name="Mascher M."/>
            <person name="Fiebig A."/>
        </authorList>
    </citation>
    <scope>NUCLEOTIDE SEQUENCE</scope>
</reference>
<comment type="similarity">
    <text evidence="3 15">Belongs to the glycosyl hydrolase 38 family.</text>
</comment>
<keyword evidence="6 15" id="KW-0378">Hydrolase</keyword>
<proteinExistence type="inferred from homology"/>
<evidence type="ECO:0000313" key="20">
    <source>
        <dbReference type="Proteomes" id="UP000663760"/>
    </source>
</evidence>
<keyword evidence="12" id="KW-1015">Disulfide bond</keyword>
<comment type="pathway">
    <text evidence="2">Protein modification; protein glycosylation.</text>
</comment>
<evidence type="ECO:0000256" key="15">
    <source>
        <dbReference type="RuleBase" id="RU361199"/>
    </source>
</evidence>
<evidence type="ECO:0000256" key="16">
    <source>
        <dbReference type="SAM" id="MobiDB-lite"/>
    </source>
</evidence>
<dbReference type="EC" id="3.2.1.-" evidence="15"/>
<dbReference type="CDD" id="cd10809">
    <property type="entry name" value="GH38N_AMII_GMII_SfManIII_like"/>
    <property type="match status" value="1"/>
</dbReference>
<dbReference type="AlphaFoldDB" id="A0A7I8KJ10"/>
<dbReference type="GO" id="GO:0000139">
    <property type="term" value="C:Golgi membrane"/>
    <property type="evidence" value="ECO:0007669"/>
    <property type="project" value="UniProtKB-SubCell"/>
</dbReference>
<evidence type="ECO:0000256" key="17">
    <source>
        <dbReference type="SAM" id="Phobius"/>
    </source>
</evidence>
<dbReference type="SMART" id="SM00872">
    <property type="entry name" value="Alpha-mann_mid"/>
    <property type="match status" value="1"/>
</dbReference>
<keyword evidence="11 17" id="KW-0472">Membrane</keyword>
<evidence type="ECO:0000256" key="2">
    <source>
        <dbReference type="ARBA" id="ARBA00004922"/>
    </source>
</evidence>
<evidence type="ECO:0000256" key="6">
    <source>
        <dbReference type="ARBA" id="ARBA00022801"/>
    </source>
</evidence>
<dbReference type="EMBL" id="LR746269">
    <property type="protein sequence ID" value="CAA7397769.1"/>
    <property type="molecule type" value="Genomic_DNA"/>
</dbReference>
<keyword evidence="9 17" id="KW-1133">Transmembrane helix</keyword>
<evidence type="ECO:0000256" key="4">
    <source>
        <dbReference type="ARBA" id="ARBA00022692"/>
    </source>
</evidence>
<evidence type="ECO:0000256" key="13">
    <source>
        <dbReference type="ARBA" id="ARBA00023295"/>
    </source>
</evidence>
<keyword evidence="7 15" id="KW-0862">Zinc</keyword>
<dbReference type="InterPro" id="IPR011682">
    <property type="entry name" value="Glyco_hydro_38_C"/>
</dbReference>
<dbReference type="SUPFAM" id="SSF88713">
    <property type="entry name" value="Glycoside hydrolase/deacetylase"/>
    <property type="match status" value="1"/>
</dbReference>
<dbReference type="OrthoDB" id="10261055at2759"/>
<feature type="compositionally biased region" description="Low complexity" evidence="16">
    <location>
        <begin position="83"/>
        <end position="92"/>
    </location>
</feature>
<evidence type="ECO:0000256" key="5">
    <source>
        <dbReference type="ARBA" id="ARBA00022723"/>
    </source>
</evidence>
<feature type="region of interest" description="Disordered" evidence="16">
    <location>
        <begin position="1"/>
        <end position="43"/>
    </location>
</feature>
<dbReference type="GO" id="GO:0004572">
    <property type="term" value="F:mannosyl-oligosaccharide 1,3-1,6-alpha-mannosidase activity"/>
    <property type="evidence" value="ECO:0007669"/>
    <property type="project" value="UniProtKB-EC"/>
</dbReference>
<evidence type="ECO:0000256" key="7">
    <source>
        <dbReference type="ARBA" id="ARBA00022833"/>
    </source>
</evidence>
<comment type="subcellular location">
    <subcellularLocation>
        <location evidence="1">Golgi apparatus membrane</location>
        <topology evidence="1">Single-pass type II membrane protein</topology>
    </subcellularLocation>
</comment>
<keyword evidence="4 17" id="KW-0812">Transmembrane</keyword>
<dbReference type="FunFam" id="2.70.98.30:FF:000007">
    <property type="entry name" value="Alpha-mannosidase"/>
    <property type="match status" value="1"/>
</dbReference>
<feature type="region of interest" description="Disordered" evidence="16">
    <location>
        <begin position="83"/>
        <end position="116"/>
    </location>
</feature>
<keyword evidence="8" id="KW-0735">Signal-anchor</keyword>
<evidence type="ECO:0000259" key="18">
    <source>
        <dbReference type="SMART" id="SM00872"/>
    </source>
</evidence>
<evidence type="ECO:0000256" key="3">
    <source>
        <dbReference type="ARBA" id="ARBA00009792"/>
    </source>
</evidence>
<comment type="cofactor">
    <cofactor evidence="15">
        <name>Zn(2+)</name>
        <dbReference type="ChEBI" id="CHEBI:29105"/>
    </cofactor>
    <text evidence="15">Binds 1 zinc ion per subunit.</text>
</comment>
<dbReference type="FunFam" id="2.60.40.1180:FF:000019">
    <property type="entry name" value="Alpha-mannosidase 2"/>
    <property type="match status" value="1"/>
</dbReference>
<evidence type="ECO:0000256" key="11">
    <source>
        <dbReference type="ARBA" id="ARBA00023136"/>
    </source>
</evidence>
<name>A0A7I8KJ10_SPIIN</name>
<dbReference type="Gene3D" id="1.20.1270.50">
    <property type="entry name" value="Glycoside hydrolase family 38, central domain"/>
    <property type="match status" value="1"/>
</dbReference>
<dbReference type="Pfam" id="PF09261">
    <property type="entry name" value="Alpha-mann_mid"/>
    <property type="match status" value="1"/>
</dbReference>
<dbReference type="InterPro" id="IPR015341">
    <property type="entry name" value="Glyco_hydro_38_cen"/>
</dbReference>
<dbReference type="GO" id="GO:0006013">
    <property type="term" value="P:mannose metabolic process"/>
    <property type="evidence" value="ECO:0007669"/>
    <property type="project" value="InterPro"/>
</dbReference>
<dbReference type="FunFam" id="3.20.110.10:FF:000005">
    <property type="entry name" value="Alpha-mannosidase"/>
    <property type="match status" value="1"/>
</dbReference>
<keyword evidence="10" id="KW-0333">Golgi apparatus</keyword>
<evidence type="ECO:0000256" key="8">
    <source>
        <dbReference type="ARBA" id="ARBA00022968"/>
    </source>
</evidence>
<feature type="transmembrane region" description="Helical" evidence="17">
    <location>
        <begin position="51"/>
        <end position="75"/>
    </location>
</feature>
<dbReference type="Proteomes" id="UP000663760">
    <property type="component" value="Chromosome 6"/>
</dbReference>
<evidence type="ECO:0000313" key="19">
    <source>
        <dbReference type="EMBL" id="CAA7397769.1"/>
    </source>
</evidence>
<dbReference type="Gene3D" id="3.20.110.10">
    <property type="entry name" value="Glycoside hydrolase 38, N terminal domain"/>
    <property type="match status" value="1"/>
</dbReference>
<dbReference type="Gene3D" id="2.60.40.1180">
    <property type="entry name" value="Golgi alpha-mannosidase II"/>
    <property type="match status" value="1"/>
</dbReference>
<dbReference type="GO" id="GO:0006491">
    <property type="term" value="P:N-glycan processing"/>
    <property type="evidence" value="ECO:0007669"/>
    <property type="project" value="TreeGrafter"/>
</dbReference>
<dbReference type="InterPro" id="IPR011013">
    <property type="entry name" value="Gal_mutarotase_sf_dom"/>
</dbReference>
<evidence type="ECO:0000256" key="9">
    <source>
        <dbReference type="ARBA" id="ARBA00022989"/>
    </source>
</evidence>
<dbReference type="InterPro" id="IPR028995">
    <property type="entry name" value="Glyco_hydro_57/38_cen_sf"/>
</dbReference>
<dbReference type="PANTHER" id="PTHR11607">
    <property type="entry name" value="ALPHA-MANNOSIDASE"/>
    <property type="match status" value="1"/>
</dbReference>
<dbReference type="Pfam" id="PF07748">
    <property type="entry name" value="Glyco_hydro_38C"/>
    <property type="match status" value="1"/>
</dbReference>
<dbReference type="GO" id="GO:0046872">
    <property type="term" value="F:metal ion binding"/>
    <property type="evidence" value="ECO:0007669"/>
    <property type="project" value="UniProtKB-KW"/>
</dbReference>
<protein>
    <recommendedName>
        <fullName evidence="15">Alpha-mannosidase</fullName>
        <ecNumber evidence="15">3.2.1.-</ecNumber>
    </recommendedName>
</protein>
<sequence length="1182" mass="134484">MPLFAGNRRGGGLGHSFLPSSSRPVRPGRKLSASSSSSSSSSRRRGQFRDLLRVANSTLFGVGLLVSLFFIIVFLRFGIPSHFSSTSTSPSSRSRHAVIPRVPRKTPSRRFSSLSGGNLREAGVPAAAVVDITTKDLYDRIKFRDVDGGAWKQGWEVSYDVHEWDSEKLKVFVVPHSHNDPGWKLTVEEYYERQSRRILDTIVESLSKDDRRRFIWEEMSYLERWWREASSTKKESFTKLVKNGQLEIVGGGWVMNDEANSHYFAIIEQVTEGNMWLYDTIGVVPKNSWSIDPFGYSATMAYLLRRMGFQNMLIQRTHYELKKELALHKNLEYIWRQAWDAEETTDIFVHMMPFYSYDIPHTCGPEPAICCQFDFARMYRYGYEMCPWRQDPVETTQENLQERALKLLDQYKKKSTLYRTNTLLVPLGDDFRYVSLDEAEAQFTNYQKLFDYINSNPSLNSEVKFGTLDEYFQTLRDEAERINYSRPAEVGSGELQGFPSLSGDFFTYADRQHDYWSGYYVSRPFFKAVDRILEQTLRASEMMLALVLGYCDTSPCVRLPIAFSHKLTAARRNLALFQHHDGVTGTAKDHVVEDYGTRMHTSLQDLQIFMSKAVELLLGIQHEKSEPLSPSQFEPEQVRSQYDVQPVHRVLNMPQGHTQSVVFFNPLEQARDEVVMVIVDSPDVCVLQSNWSSVQSQVSPELKHGDLGKLATGRHRLYWRVYVPPLGLNTYYVALGYMGCEKAKPAVLKLASGISPLPCPAPYACSELKGDKVELKNRRYTLTFDVKSGLMNSVTRTDGTRTVVGEEIGMYSSSGSGAYLFKPIGRARPIVEGGGQVIISEGFLVNELFSHPKTPWEKTPLSHSTRVYSAENTIQEFYIEKEYHVELIGHDFNDKELICRFKTSIDSRGVFYSDLNGFQMSRRETYEKIPLQGNYYPMPLLAFLQGTDGSRFSVHSRQALGAASLQDGWLEIMLDRRLVQDDGRGLGQGVMDNRPMNVVFHILTESNISAAVAPSDPLPLQPSLLSHQIGALLNYPIHAFTSRKTQEVSSLHPPPRAFSPLTSSFPCDLHIVSFKVPRPLNYSQALPREPRFTMILQRRGWDSSYCRKGGLQCIPLGDDPLNLDIFKDLELLNARATSLNLMHNSVEMLGYIEQVEDAAQEGHALMSPMEIHAYKLEIRPQK</sequence>
<organism evidence="19 20">
    <name type="scientific">Spirodela intermedia</name>
    <name type="common">Intermediate duckweed</name>
    <dbReference type="NCBI Taxonomy" id="51605"/>
    <lineage>
        <taxon>Eukaryota</taxon>
        <taxon>Viridiplantae</taxon>
        <taxon>Streptophyta</taxon>
        <taxon>Embryophyta</taxon>
        <taxon>Tracheophyta</taxon>
        <taxon>Spermatophyta</taxon>
        <taxon>Magnoliopsida</taxon>
        <taxon>Liliopsida</taxon>
        <taxon>Araceae</taxon>
        <taxon>Lemnoideae</taxon>
        <taxon>Spirodela</taxon>
    </lineage>
</organism>
<feature type="compositionally biased region" description="Low complexity" evidence="16">
    <location>
        <begin position="32"/>
        <end position="41"/>
    </location>
</feature>
<dbReference type="InterPro" id="IPR011330">
    <property type="entry name" value="Glyco_hydro/deAcase_b/a-brl"/>
</dbReference>
<dbReference type="SUPFAM" id="SSF88688">
    <property type="entry name" value="Families 57/38 glycoside transferase middle domain"/>
    <property type="match status" value="1"/>
</dbReference>
<evidence type="ECO:0000256" key="14">
    <source>
        <dbReference type="ARBA" id="ARBA00093232"/>
    </source>
</evidence>
<evidence type="ECO:0000256" key="10">
    <source>
        <dbReference type="ARBA" id="ARBA00023034"/>
    </source>
</evidence>
<dbReference type="InterPro" id="IPR027291">
    <property type="entry name" value="Glyco_hydro_38_N_sf"/>
</dbReference>
<dbReference type="InterPro" id="IPR013780">
    <property type="entry name" value="Glyco_hydro_b"/>
</dbReference>
<dbReference type="Gene3D" id="2.70.98.30">
    <property type="entry name" value="Golgi alpha-mannosidase II, domain 4"/>
    <property type="match status" value="1"/>
</dbReference>
<dbReference type="InterPro" id="IPR000602">
    <property type="entry name" value="Glyco_hydro_38_N"/>
</dbReference>
<dbReference type="InterPro" id="IPR037094">
    <property type="entry name" value="Glyco_hydro_38_cen_sf"/>
</dbReference>
<gene>
    <name evidence="19" type="ORF">SI8410_06008434</name>
</gene>
<feature type="compositionally biased region" description="Basic residues" evidence="16">
    <location>
        <begin position="93"/>
        <end position="108"/>
    </location>
</feature>
<dbReference type="GO" id="GO:0030246">
    <property type="term" value="F:carbohydrate binding"/>
    <property type="evidence" value="ECO:0007669"/>
    <property type="project" value="InterPro"/>
</dbReference>
<keyword evidence="20" id="KW-1185">Reference proteome</keyword>
<evidence type="ECO:0000256" key="12">
    <source>
        <dbReference type="ARBA" id="ARBA00023157"/>
    </source>
</evidence>
<dbReference type="InterPro" id="IPR050843">
    <property type="entry name" value="Glycosyl_Hydrlase_38"/>
</dbReference>
<dbReference type="FunFam" id="1.20.1270.50:FF:000001">
    <property type="entry name" value="Alpha-mannosidase"/>
    <property type="match status" value="1"/>
</dbReference>
<dbReference type="Pfam" id="PF01074">
    <property type="entry name" value="Glyco_hydro_38N"/>
    <property type="match status" value="1"/>
</dbReference>
<dbReference type="SUPFAM" id="SSF74650">
    <property type="entry name" value="Galactose mutarotase-like"/>
    <property type="match status" value="1"/>
</dbReference>
<feature type="domain" description="Glycoside hydrolase family 38 central" evidence="18">
    <location>
        <begin position="514"/>
        <end position="599"/>
    </location>
</feature>
<dbReference type="PANTHER" id="PTHR11607:SF3">
    <property type="entry name" value="LYSOSOMAL ALPHA-MANNOSIDASE"/>
    <property type="match status" value="1"/>
</dbReference>
<keyword evidence="13 15" id="KW-0326">Glycosidase</keyword>
<comment type="catalytic activity">
    <reaction evidence="14">
        <text>N(4)-{beta-D-GlcNAc-(1-&gt;2)-alpha-D-Man-(1-&gt;3)-[alpha-D-Man-(1-&gt;3)-[alpha-D-Man-(1-&gt;6)]-alpha-D-Man-(1-&gt;6)]-beta-D-Man-(1-&gt;4)-beta-D-GlcNAc-(1-&gt;4)-beta-D-GlcNAc}-L-asparaginyl-[protein] + 2 H2O = 2 alpha-D-mannopyranose + an N(4)-{beta-D-GlcNAc-(1-&gt;2)-alpha-D-Man-(1-&gt;3)-[alpha-D-Man-(1-&gt;6)]-beta-D-Man-(1-&gt;4)-beta-D-GlcNAc-(1-&gt;4)-beta-D-GlcNAc}-L-asparaginyl-[protein]</text>
        <dbReference type="Rhea" id="RHEA:56052"/>
        <dbReference type="Rhea" id="RHEA-COMP:14368"/>
        <dbReference type="Rhea" id="RHEA-COMP:14369"/>
        <dbReference type="ChEBI" id="CHEBI:15377"/>
        <dbReference type="ChEBI" id="CHEBI:28729"/>
        <dbReference type="ChEBI" id="CHEBI:60615"/>
        <dbReference type="ChEBI" id="CHEBI:60625"/>
        <dbReference type="EC" id="3.2.1.114"/>
    </reaction>
</comment>
<evidence type="ECO:0000256" key="1">
    <source>
        <dbReference type="ARBA" id="ARBA00004323"/>
    </source>
</evidence>
<keyword evidence="5 15" id="KW-0479">Metal-binding</keyword>
<accession>A0A7I8KJ10</accession>